<dbReference type="Gene3D" id="3.10.20.120">
    <property type="match status" value="1"/>
</dbReference>
<dbReference type="RefSeq" id="WP_119635463.1">
    <property type="nucleotide sequence ID" value="NZ_QXVO01000018.1"/>
</dbReference>
<keyword evidence="2" id="KW-0766">Superantigen</keyword>
<dbReference type="InterPro" id="IPR006126">
    <property type="entry name" value="Staph/Strept_toxin_CS"/>
</dbReference>
<dbReference type="InterPro" id="IPR016091">
    <property type="entry name" value="SuperAg_toxin_C"/>
</dbReference>
<protein>
    <submittedName>
        <fullName evidence="9">Exotoxin</fullName>
    </submittedName>
</protein>
<dbReference type="InterPro" id="IPR008992">
    <property type="entry name" value="Enterotoxin"/>
</dbReference>
<dbReference type="GO" id="GO:0005576">
    <property type="term" value="C:extracellular region"/>
    <property type="evidence" value="ECO:0007669"/>
    <property type="project" value="InterPro"/>
</dbReference>
<organism evidence="9 10">
    <name type="scientific">Staphylococcus hyicus</name>
    <dbReference type="NCBI Taxonomy" id="1284"/>
    <lineage>
        <taxon>Bacteria</taxon>
        <taxon>Bacillati</taxon>
        <taxon>Bacillota</taxon>
        <taxon>Bacilli</taxon>
        <taxon>Bacillales</taxon>
        <taxon>Staphylococcaceae</taxon>
        <taxon>Staphylococcus</taxon>
    </lineage>
</organism>
<reference evidence="9 10" key="1">
    <citation type="journal article" date="2016" name="Front. Microbiol.">
        <title>Comprehensive Phylogenetic Analysis of Bovine Non-aureus Staphylococci Species Based on Whole-Genome Sequencing.</title>
        <authorList>
            <person name="Naushad S."/>
            <person name="Barkema H.W."/>
            <person name="Luby C."/>
            <person name="Condas L.A."/>
            <person name="Nobrega D.B."/>
            <person name="Carson D.A."/>
            <person name="De Buck J."/>
        </authorList>
    </citation>
    <scope>NUCLEOTIDE SEQUENCE [LARGE SCALE GENOMIC DNA]</scope>
    <source>
        <strain evidence="9 10">SNUC 5959</strain>
    </source>
</reference>
<keyword evidence="3" id="KW-0800">Toxin</keyword>
<dbReference type="GO" id="GO:0090729">
    <property type="term" value="F:toxin activity"/>
    <property type="evidence" value="ECO:0007669"/>
    <property type="project" value="UniProtKB-KW"/>
</dbReference>
<evidence type="ECO:0000256" key="2">
    <source>
        <dbReference type="ARBA" id="ARBA00022633"/>
    </source>
</evidence>
<evidence type="ECO:0000256" key="5">
    <source>
        <dbReference type="ARBA" id="ARBA00022861"/>
    </source>
</evidence>
<gene>
    <name evidence="9" type="ORF">BUZ57_06960</name>
</gene>
<dbReference type="PRINTS" id="PR01898">
    <property type="entry name" value="SAGSUPRFAMLY"/>
</dbReference>
<dbReference type="Pfam" id="PF01123">
    <property type="entry name" value="Stap_Strp_toxin"/>
    <property type="match status" value="1"/>
</dbReference>
<proteinExistence type="inferred from homology"/>
<evidence type="ECO:0000256" key="3">
    <source>
        <dbReference type="ARBA" id="ARBA00022656"/>
    </source>
</evidence>
<dbReference type="AlphaFoldDB" id="A0A418JIT7"/>
<keyword evidence="6" id="KW-1015">Disulfide bond</keyword>
<dbReference type="Proteomes" id="UP000285625">
    <property type="component" value="Unassembled WGS sequence"/>
</dbReference>
<dbReference type="InterPro" id="IPR006123">
    <property type="entry name" value="Toxin_b-grasp_Staph/Strep"/>
</dbReference>
<dbReference type="InterPro" id="IPR006173">
    <property type="entry name" value="Staph_tox_OB"/>
</dbReference>
<dbReference type="PROSITE" id="PS00278">
    <property type="entry name" value="STAPH_STREP_TOXIN_2"/>
    <property type="match status" value="1"/>
</dbReference>
<feature type="domain" description="Staphylococcal/Streptococcal toxin OB-fold" evidence="7">
    <location>
        <begin position="47"/>
        <end position="136"/>
    </location>
</feature>
<comment type="similarity">
    <text evidence="1">Belongs to the staphylococcal/streptococcal toxin family.</text>
</comment>
<evidence type="ECO:0000313" key="10">
    <source>
        <dbReference type="Proteomes" id="UP000285625"/>
    </source>
</evidence>
<evidence type="ECO:0000256" key="4">
    <source>
        <dbReference type="ARBA" id="ARBA00022729"/>
    </source>
</evidence>
<dbReference type="Pfam" id="PF02876">
    <property type="entry name" value="Stap_Strp_tox_C"/>
    <property type="match status" value="1"/>
</dbReference>
<evidence type="ECO:0000256" key="1">
    <source>
        <dbReference type="ARBA" id="ARBA00008401"/>
    </source>
</evidence>
<comment type="caution">
    <text evidence="9">The sequence shown here is derived from an EMBL/GenBank/DDBJ whole genome shotgun (WGS) entry which is preliminary data.</text>
</comment>
<evidence type="ECO:0000259" key="8">
    <source>
        <dbReference type="Pfam" id="PF02876"/>
    </source>
</evidence>
<dbReference type="SUPFAM" id="SSF50203">
    <property type="entry name" value="Bacterial enterotoxins"/>
    <property type="match status" value="1"/>
</dbReference>
<keyword evidence="4" id="KW-0732">Signal</keyword>
<dbReference type="InterPro" id="IPR013307">
    <property type="entry name" value="Superantigen_bac"/>
</dbReference>
<name>A0A418JIT7_STAHY</name>
<feature type="disulfide bond" evidence="6">
    <location>
        <begin position="119"/>
        <end position="129"/>
    </location>
</feature>
<dbReference type="Gene3D" id="2.40.50.110">
    <property type="match status" value="1"/>
</dbReference>
<evidence type="ECO:0000313" key="9">
    <source>
        <dbReference type="EMBL" id="RIO45609.1"/>
    </source>
</evidence>
<sequence>MIKLPFKLFLFFLLLFIVITSSHNITLGEEPNLKKKSDVDPTGLTNMNYYFENDKTRIFEETKTKNDKQFLSNNLLFTGKSHDKPYYEDILIQFNNSTLTHKYKDQEIDIYGLVYSAYCYGGAIDKTQCIYGGVTLNTGNKLEKPKNIGVNVFVDNEKQTTFVISTSKKIVTAQELDIKTRTILNSSYNIYRKNGNIQKGYISFHNNDPSKTFNYDLYDINGRQAHDFLKFYSDNQTVDSSSLHLDVYLFKSE</sequence>
<dbReference type="PRINTS" id="PR00279">
    <property type="entry name" value="BACTRLTOXIN"/>
</dbReference>
<keyword evidence="5" id="KW-0260">Enterotoxin</keyword>
<accession>A0A418JIT7</accession>
<evidence type="ECO:0000259" key="7">
    <source>
        <dbReference type="Pfam" id="PF01123"/>
    </source>
</evidence>
<feature type="domain" description="Staphylococcal/Streptococcal toxin beta-grasp" evidence="8">
    <location>
        <begin position="146"/>
        <end position="249"/>
    </location>
</feature>
<dbReference type="EMBL" id="QXVO01000018">
    <property type="protein sequence ID" value="RIO45609.1"/>
    <property type="molecule type" value="Genomic_DNA"/>
</dbReference>
<evidence type="ECO:0000256" key="6">
    <source>
        <dbReference type="PIRSR" id="PIRSR613307-50"/>
    </source>
</evidence>
<dbReference type="SUPFAM" id="SSF54334">
    <property type="entry name" value="Superantigen toxins, C-terminal domain"/>
    <property type="match status" value="1"/>
</dbReference>
<dbReference type="InterPro" id="IPR006177">
    <property type="entry name" value="Toxin_bac"/>
</dbReference>